<keyword evidence="6" id="KW-0238">DNA-binding</keyword>
<dbReference type="Proteomes" id="UP000298513">
    <property type="component" value="Unassembled WGS sequence"/>
</dbReference>
<keyword evidence="4" id="KW-0460">Magnesium</keyword>
<gene>
    <name evidence="6" type="ORF">E5082_02110</name>
</gene>
<keyword evidence="1" id="KW-0540">Nuclease</keyword>
<dbReference type="EMBL" id="SRRU01000001">
    <property type="protein sequence ID" value="TGN87235.1"/>
    <property type="molecule type" value="Genomic_DNA"/>
</dbReference>
<accession>A0A4Z1DP41</accession>
<evidence type="ECO:0000256" key="4">
    <source>
        <dbReference type="ARBA" id="ARBA00022842"/>
    </source>
</evidence>
<evidence type="ECO:0000256" key="2">
    <source>
        <dbReference type="ARBA" id="ARBA00022723"/>
    </source>
</evidence>
<sequence>MKERPARSLVLDSEALCLLLRDDRRMAARVEASRQAGIPVLVSALTIVEGVRGKTDLARLRWPLSRLRVEPVSQEDSLTAVTLPRDAGGLHGHEYAIDALVAALALRVPAPVIVLTSDPDDWSKLCGNRVIIREV</sequence>
<evidence type="ECO:0000259" key="5">
    <source>
        <dbReference type="Pfam" id="PF01850"/>
    </source>
</evidence>
<dbReference type="Gene3D" id="3.40.50.1010">
    <property type="entry name" value="5'-nuclease"/>
    <property type="match status" value="1"/>
</dbReference>
<keyword evidence="2" id="KW-0479">Metal-binding</keyword>
<evidence type="ECO:0000256" key="1">
    <source>
        <dbReference type="ARBA" id="ARBA00022722"/>
    </source>
</evidence>
<comment type="caution">
    <text evidence="6">The sequence shown here is derived from an EMBL/GenBank/DDBJ whole genome shotgun (WGS) entry which is preliminary data.</text>
</comment>
<dbReference type="GeneID" id="91532045"/>
<dbReference type="GO" id="GO:0003677">
    <property type="term" value="F:DNA binding"/>
    <property type="evidence" value="ECO:0007669"/>
    <property type="project" value="UniProtKB-KW"/>
</dbReference>
<dbReference type="GO" id="GO:0004518">
    <property type="term" value="F:nuclease activity"/>
    <property type="evidence" value="ECO:0007669"/>
    <property type="project" value="UniProtKB-KW"/>
</dbReference>
<proteinExistence type="predicted"/>
<organism evidence="6 7">
    <name type="scientific">Streptomyces griseoluteus</name>
    <dbReference type="NCBI Taxonomy" id="29306"/>
    <lineage>
        <taxon>Bacteria</taxon>
        <taxon>Bacillati</taxon>
        <taxon>Actinomycetota</taxon>
        <taxon>Actinomycetes</taxon>
        <taxon>Kitasatosporales</taxon>
        <taxon>Streptomycetaceae</taxon>
        <taxon>Streptomyces</taxon>
    </lineage>
</organism>
<reference evidence="6 7" key="1">
    <citation type="submission" date="2019-04" db="EMBL/GenBank/DDBJ databases">
        <title>Streptomyces sp. nov. Bv016 isolated from bark of Buahinia variegata.</title>
        <authorList>
            <person name="Kanchanasin P."/>
            <person name="Tanasupawat S."/>
            <person name="Yuki M."/>
            <person name="Kudo T."/>
        </authorList>
    </citation>
    <scope>NUCLEOTIDE SEQUENCE [LARGE SCALE GENOMIC DNA]</scope>
    <source>
        <strain evidence="6 7">JCM 4765</strain>
    </source>
</reference>
<dbReference type="AlphaFoldDB" id="A0A4Z1DP41"/>
<keyword evidence="7" id="KW-1185">Reference proteome</keyword>
<dbReference type="Pfam" id="PF01850">
    <property type="entry name" value="PIN"/>
    <property type="match status" value="1"/>
</dbReference>
<dbReference type="RefSeq" id="WP_135789576.1">
    <property type="nucleotide sequence ID" value="NZ_BNBQ01000006.1"/>
</dbReference>
<evidence type="ECO:0000313" key="7">
    <source>
        <dbReference type="Proteomes" id="UP000298513"/>
    </source>
</evidence>
<evidence type="ECO:0000313" key="6">
    <source>
        <dbReference type="EMBL" id="TGN87235.1"/>
    </source>
</evidence>
<dbReference type="SUPFAM" id="SSF88723">
    <property type="entry name" value="PIN domain-like"/>
    <property type="match status" value="1"/>
</dbReference>
<dbReference type="InterPro" id="IPR002716">
    <property type="entry name" value="PIN_dom"/>
</dbReference>
<dbReference type="GO" id="GO:0046872">
    <property type="term" value="F:metal ion binding"/>
    <property type="evidence" value="ECO:0007669"/>
    <property type="project" value="UniProtKB-KW"/>
</dbReference>
<protein>
    <submittedName>
        <fullName evidence="6">DNA-binding protein</fullName>
    </submittedName>
</protein>
<keyword evidence="3" id="KW-0378">Hydrolase</keyword>
<evidence type="ECO:0000256" key="3">
    <source>
        <dbReference type="ARBA" id="ARBA00022801"/>
    </source>
</evidence>
<feature type="domain" description="PIN" evidence="5">
    <location>
        <begin position="10"/>
        <end position="124"/>
    </location>
</feature>
<dbReference type="GO" id="GO:0016787">
    <property type="term" value="F:hydrolase activity"/>
    <property type="evidence" value="ECO:0007669"/>
    <property type="project" value="UniProtKB-KW"/>
</dbReference>
<name>A0A4Z1DP41_STRGP</name>
<dbReference type="InterPro" id="IPR029060">
    <property type="entry name" value="PIN-like_dom_sf"/>
</dbReference>